<evidence type="ECO:0000313" key="1">
    <source>
        <dbReference type="EMBL" id="PMC20500.1"/>
    </source>
</evidence>
<proteinExistence type="predicted"/>
<organism evidence="1 2">
    <name type="scientific">Staphylococcus pettenkoferi</name>
    <dbReference type="NCBI Taxonomy" id="170573"/>
    <lineage>
        <taxon>Bacteria</taxon>
        <taxon>Bacillati</taxon>
        <taxon>Bacillota</taxon>
        <taxon>Bacilli</taxon>
        <taxon>Bacillales</taxon>
        <taxon>Staphylococcaceae</taxon>
        <taxon>Staphylococcus</taxon>
    </lineage>
</organism>
<dbReference type="InterPro" id="IPR013324">
    <property type="entry name" value="RNA_pol_sigma_r3/r4-like"/>
</dbReference>
<reference evidence="1 2" key="1">
    <citation type="submission" date="2017-09" db="EMBL/GenBank/DDBJ databases">
        <title>Bacterial strain isolated from the female urinary microbiota.</title>
        <authorList>
            <person name="Thomas-White K."/>
            <person name="Kumar N."/>
            <person name="Forster S."/>
            <person name="Putonti C."/>
            <person name="Lawley T."/>
            <person name="Wolfe A.J."/>
        </authorList>
    </citation>
    <scope>NUCLEOTIDE SEQUENCE [LARGE SCALE GENOMIC DNA]</scope>
    <source>
        <strain evidence="1 2">UMB0834</strain>
    </source>
</reference>
<dbReference type="RefSeq" id="WP_102696028.1">
    <property type="nucleotide sequence ID" value="NZ_JANSKL010000003.1"/>
</dbReference>
<name>A0A2N6QLC8_9STAP</name>
<dbReference type="Proteomes" id="UP000235748">
    <property type="component" value="Unassembled WGS sequence"/>
</dbReference>
<accession>A0A2N6QLC8</accession>
<dbReference type="EMBL" id="PNGG01000001">
    <property type="protein sequence ID" value="PMC20500.1"/>
    <property type="molecule type" value="Genomic_DNA"/>
</dbReference>
<comment type="caution">
    <text evidence="1">The sequence shown here is derived from an EMBL/GenBank/DDBJ whole genome shotgun (WGS) entry which is preliminary data.</text>
</comment>
<sequence length="138" mass="16625">MIVIERYDIRKLEDYIQNITQYKKQLRFREYELLESHEIDNPEGGKSNLPGNPVEREVIKKTKDKKYNNLSNIVNGVDRLMDELNEDDMEMIRLRYWDCPIDCNQWDQIADRFFVSKTTILRRRNAMLTKLANYIGYV</sequence>
<dbReference type="InterPro" id="IPR006523">
    <property type="entry name" value="RinA"/>
</dbReference>
<protein>
    <submittedName>
        <fullName evidence="1">Transcriptional regulator</fullName>
    </submittedName>
</protein>
<evidence type="ECO:0000313" key="2">
    <source>
        <dbReference type="Proteomes" id="UP000235748"/>
    </source>
</evidence>
<dbReference type="NCBIfam" id="TIGR01636">
    <property type="entry name" value="phage_rinA"/>
    <property type="match status" value="1"/>
</dbReference>
<gene>
    <name evidence="1" type="ORF">CJ235_02175</name>
</gene>
<dbReference type="AlphaFoldDB" id="A0A2N6QLC8"/>
<dbReference type="SUPFAM" id="SSF88659">
    <property type="entry name" value="Sigma3 and sigma4 domains of RNA polymerase sigma factors"/>
    <property type="match status" value="1"/>
</dbReference>